<dbReference type="GO" id="GO:0005524">
    <property type="term" value="F:ATP binding"/>
    <property type="evidence" value="ECO:0007669"/>
    <property type="project" value="UniProtKB-KW"/>
</dbReference>
<evidence type="ECO:0000256" key="7">
    <source>
        <dbReference type="SAM" id="Phobius"/>
    </source>
</evidence>
<keyword evidence="6 7" id="KW-0472">Membrane</keyword>
<comment type="subcellular location">
    <subcellularLocation>
        <location evidence="1">Cell membrane</location>
        <topology evidence="1">Multi-pass membrane protein</topology>
    </subcellularLocation>
</comment>
<feature type="transmembrane region" description="Helical" evidence="7">
    <location>
        <begin position="145"/>
        <end position="168"/>
    </location>
</feature>
<dbReference type="Gene3D" id="3.40.50.300">
    <property type="entry name" value="P-loop containing nucleotide triphosphate hydrolases"/>
    <property type="match status" value="1"/>
</dbReference>
<proteinExistence type="predicted"/>
<evidence type="ECO:0000313" key="11">
    <source>
        <dbReference type="Proteomes" id="UP001415169"/>
    </source>
</evidence>
<name>A0ABP7ZNA1_9MICO</name>
<dbReference type="InterPro" id="IPR036640">
    <property type="entry name" value="ABC1_TM_sf"/>
</dbReference>
<evidence type="ECO:0000259" key="9">
    <source>
        <dbReference type="PROSITE" id="PS50929"/>
    </source>
</evidence>
<evidence type="ECO:0000259" key="8">
    <source>
        <dbReference type="PROSITE" id="PS50893"/>
    </source>
</evidence>
<evidence type="ECO:0000256" key="5">
    <source>
        <dbReference type="ARBA" id="ARBA00022989"/>
    </source>
</evidence>
<feature type="transmembrane region" description="Helical" evidence="7">
    <location>
        <begin position="21"/>
        <end position="50"/>
    </location>
</feature>
<sequence>MKRIWRVFRRLQPYLSAEQRRFMWFFIVASTVLSILDVVAIGLLSLALATVVRNAPLHVPLIGDIQGDDFVWVFFLICVLIIGKAILNVGLQWLATRQFAGYELRYGDALFDAYIKAPWIERISRNTSELVRMADVGISVITSGFLLPVMTIPSLLATFVAVFAVIIVAQPVTAGIALVYFALVGLILYRWISSRAIAAGRRNREYSQYTARLMTEMVHALKEVTLRNKGAEVAKQVHARRMVSTDARARAYFLGAVPRFILDGALIGGFLIVGVATFAIGGFPQAVTAVSVFAVAGFRILPTIVSFQGIVTNAQANITQITPVLHDIDASREYVARAEQLSNTPLPEEPRLFALEGVGFTYPGAKRPALKDISVDIPIGSTLGIVGPTGAGKSTLIDILLGLLEPSEGRILIDGRPLTSVLSGWRSRVGYVPQQVALFNASIAQNIALTWGEDIDEDRVRRALERAHLWEIVEKRDGGMHSVIGEQGIMLSGGQRQRLGIARALYTEPLVVVLDEATSSLDTKTEADVSRSIRELRGETTLISVAHRLSTVRDYDMLCYVHDGEIVARGSFDELVAAVPEFAMQASLAGLA</sequence>
<reference evidence="10" key="2">
    <citation type="submission" date="2023-12" db="EMBL/GenBank/DDBJ databases">
        <authorList>
            <person name="Sun Q."/>
            <person name="Inoue M."/>
        </authorList>
    </citation>
    <scope>NUCLEOTIDE SEQUENCE</scope>
    <source>
        <strain evidence="10">JCM 17590</strain>
    </source>
</reference>
<dbReference type="InterPro" id="IPR003439">
    <property type="entry name" value="ABC_transporter-like_ATP-bd"/>
</dbReference>
<evidence type="ECO:0000256" key="6">
    <source>
        <dbReference type="ARBA" id="ARBA00023136"/>
    </source>
</evidence>
<dbReference type="Pfam" id="PF00005">
    <property type="entry name" value="ABC_tran"/>
    <property type="match status" value="1"/>
</dbReference>
<evidence type="ECO:0000256" key="3">
    <source>
        <dbReference type="ARBA" id="ARBA00022741"/>
    </source>
</evidence>
<dbReference type="SUPFAM" id="SSF52540">
    <property type="entry name" value="P-loop containing nucleoside triphosphate hydrolases"/>
    <property type="match status" value="1"/>
</dbReference>
<organism evidence="10 11">
    <name type="scientific">Gryllotalpicola daejeonensis</name>
    <dbReference type="NCBI Taxonomy" id="993087"/>
    <lineage>
        <taxon>Bacteria</taxon>
        <taxon>Bacillati</taxon>
        <taxon>Actinomycetota</taxon>
        <taxon>Actinomycetes</taxon>
        <taxon>Micrococcales</taxon>
        <taxon>Microbacteriaceae</taxon>
        <taxon>Gryllotalpicola</taxon>
    </lineage>
</organism>
<keyword evidence="5 7" id="KW-1133">Transmembrane helix</keyword>
<keyword evidence="4 10" id="KW-0067">ATP-binding</keyword>
<dbReference type="PANTHER" id="PTHR24221">
    <property type="entry name" value="ATP-BINDING CASSETTE SUB-FAMILY B"/>
    <property type="match status" value="1"/>
</dbReference>
<protein>
    <submittedName>
        <fullName evidence="10">ABC transporter ATP-binding protein</fullName>
    </submittedName>
</protein>
<keyword evidence="2 7" id="KW-0812">Transmembrane</keyword>
<dbReference type="Gene3D" id="1.20.1560.10">
    <property type="entry name" value="ABC transporter type 1, transmembrane domain"/>
    <property type="match status" value="1"/>
</dbReference>
<dbReference type="SMART" id="SM00382">
    <property type="entry name" value="AAA"/>
    <property type="match status" value="1"/>
</dbReference>
<dbReference type="PANTHER" id="PTHR24221:SF654">
    <property type="entry name" value="ATP-BINDING CASSETTE SUB-FAMILY B MEMBER 6"/>
    <property type="match status" value="1"/>
</dbReference>
<dbReference type="PROSITE" id="PS50929">
    <property type="entry name" value="ABC_TM1F"/>
    <property type="match status" value="1"/>
</dbReference>
<comment type="caution">
    <text evidence="10">The sequence shown here is derived from an EMBL/GenBank/DDBJ whole genome shotgun (WGS) entry which is preliminary data.</text>
</comment>
<dbReference type="InterPro" id="IPR003593">
    <property type="entry name" value="AAA+_ATPase"/>
</dbReference>
<dbReference type="PROSITE" id="PS00211">
    <property type="entry name" value="ABC_TRANSPORTER_1"/>
    <property type="match status" value="1"/>
</dbReference>
<keyword evidence="11" id="KW-1185">Reference proteome</keyword>
<evidence type="ECO:0000313" key="10">
    <source>
        <dbReference type="EMBL" id="GAA4165586.1"/>
    </source>
</evidence>
<reference evidence="10" key="1">
    <citation type="journal article" date="2014" name="Int. J. Syst. Evol. Microbiol.">
        <title>Complete genome of a new Firmicutes species belonging to the dominant human colonic microbiota ('Ruminococcus bicirculans') reveals two chromosomes and a selective capacity to utilize plant glucans.</title>
        <authorList>
            <consortium name="NISC Comparative Sequencing Program"/>
            <person name="Wegmann U."/>
            <person name="Louis P."/>
            <person name="Goesmann A."/>
            <person name="Henrissat B."/>
            <person name="Duncan S.H."/>
            <person name="Flint H.J."/>
        </authorList>
    </citation>
    <scope>NUCLEOTIDE SEQUENCE</scope>
    <source>
        <strain evidence="10">JCM 17590</strain>
    </source>
</reference>
<feature type="transmembrane region" description="Helical" evidence="7">
    <location>
        <begin position="70"/>
        <end position="95"/>
    </location>
</feature>
<dbReference type="InterPro" id="IPR017871">
    <property type="entry name" value="ABC_transporter-like_CS"/>
</dbReference>
<keyword evidence="3" id="KW-0547">Nucleotide-binding</keyword>
<dbReference type="PROSITE" id="PS50893">
    <property type="entry name" value="ABC_TRANSPORTER_2"/>
    <property type="match status" value="1"/>
</dbReference>
<dbReference type="Proteomes" id="UP001415169">
    <property type="component" value="Unassembled WGS sequence"/>
</dbReference>
<dbReference type="EMBL" id="BAABBV010000002">
    <property type="protein sequence ID" value="GAA4165586.1"/>
    <property type="molecule type" value="Genomic_DNA"/>
</dbReference>
<dbReference type="SUPFAM" id="SSF90123">
    <property type="entry name" value="ABC transporter transmembrane region"/>
    <property type="match status" value="1"/>
</dbReference>
<evidence type="ECO:0000256" key="4">
    <source>
        <dbReference type="ARBA" id="ARBA00022840"/>
    </source>
</evidence>
<feature type="domain" description="ABC transporter" evidence="8">
    <location>
        <begin position="353"/>
        <end position="588"/>
    </location>
</feature>
<gene>
    <name evidence="10" type="ORF">GCM10022286_29050</name>
</gene>
<evidence type="ECO:0000256" key="2">
    <source>
        <dbReference type="ARBA" id="ARBA00022692"/>
    </source>
</evidence>
<dbReference type="RefSeq" id="WP_344792604.1">
    <property type="nucleotide sequence ID" value="NZ_BAABBV010000002.1"/>
</dbReference>
<dbReference type="InterPro" id="IPR027417">
    <property type="entry name" value="P-loop_NTPase"/>
</dbReference>
<accession>A0ABP7ZNA1</accession>
<dbReference type="InterPro" id="IPR039421">
    <property type="entry name" value="Type_1_exporter"/>
</dbReference>
<feature type="transmembrane region" description="Helical" evidence="7">
    <location>
        <begin position="174"/>
        <end position="192"/>
    </location>
</feature>
<dbReference type="InterPro" id="IPR011527">
    <property type="entry name" value="ABC1_TM_dom"/>
</dbReference>
<feature type="transmembrane region" description="Helical" evidence="7">
    <location>
        <begin position="260"/>
        <end position="280"/>
    </location>
</feature>
<evidence type="ECO:0000256" key="1">
    <source>
        <dbReference type="ARBA" id="ARBA00004651"/>
    </source>
</evidence>
<feature type="domain" description="ABC transmembrane type-1" evidence="9">
    <location>
        <begin position="24"/>
        <end position="316"/>
    </location>
</feature>